<feature type="compositionally biased region" description="Basic and acidic residues" evidence="1">
    <location>
        <begin position="117"/>
        <end position="127"/>
    </location>
</feature>
<dbReference type="EMBL" id="CACRYJ010000020">
    <property type="protein sequence ID" value="VZO36351.1"/>
    <property type="molecule type" value="Genomic_DNA"/>
</dbReference>
<feature type="region of interest" description="Disordered" evidence="1">
    <location>
        <begin position="105"/>
        <end position="127"/>
    </location>
</feature>
<accession>A0A7M4DHF8</accession>
<dbReference type="InterPro" id="IPR010982">
    <property type="entry name" value="Lambda_DNA-bd_dom_sf"/>
</dbReference>
<dbReference type="AlphaFoldDB" id="A0A7M4DHF8"/>
<reference evidence="3 4" key="1">
    <citation type="submission" date="2019-11" db="EMBL/GenBank/DDBJ databases">
        <authorList>
            <person name="Criscuolo A."/>
        </authorList>
    </citation>
    <scope>NUCLEOTIDE SEQUENCE [LARGE SCALE GENOMIC DNA]</scope>
    <source>
        <strain evidence="3">CIP111667</strain>
    </source>
</reference>
<dbReference type="SUPFAM" id="SSF47413">
    <property type="entry name" value="lambda repressor-like DNA-binding domains"/>
    <property type="match status" value="1"/>
</dbReference>
<sequence length="204" mass="22950">MVDGGAARVEPDGATGRRAEFDVAGHVLRARRRGDLSQRELAALLGLSQSTVNRYEQPGAEIGVRHLAQVLAEAGLRLAVVDESGQEVEPVQDDEVRDNAGRRFPAHLDVLPPDQEPEQRISRPRYDRSPATGWYHHRVMRDCYRAVRAVEVDHPTVAELARRRWVLLSRPREARSIRMADHRLRAAAARVRAAGRWAWMPSPP</sequence>
<organism evidence="3 4">
    <name type="scientific">Occultella aeris</name>
    <dbReference type="NCBI Taxonomy" id="2761496"/>
    <lineage>
        <taxon>Bacteria</taxon>
        <taxon>Bacillati</taxon>
        <taxon>Actinomycetota</taxon>
        <taxon>Actinomycetes</taxon>
        <taxon>Micrococcales</taxon>
        <taxon>Ruaniaceae</taxon>
        <taxon>Occultella</taxon>
    </lineage>
</organism>
<dbReference type="Proteomes" id="UP000419743">
    <property type="component" value="Unassembled WGS sequence"/>
</dbReference>
<proteinExistence type="predicted"/>
<evidence type="ECO:0000259" key="2">
    <source>
        <dbReference type="PROSITE" id="PS50943"/>
    </source>
</evidence>
<comment type="caution">
    <text evidence="3">The sequence shown here is derived from an EMBL/GenBank/DDBJ whole genome shotgun (WGS) entry which is preliminary data.</text>
</comment>
<keyword evidence="4" id="KW-1185">Reference proteome</keyword>
<evidence type="ECO:0000313" key="3">
    <source>
        <dbReference type="EMBL" id="VZO36351.1"/>
    </source>
</evidence>
<feature type="domain" description="HTH cro/C1-type" evidence="2">
    <location>
        <begin position="27"/>
        <end position="57"/>
    </location>
</feature>
<evidence type="ECO:0000256" key="1">
    <source>
        <dbReference type="SAM" id="MobiDB-lite"/>
    </source>
</evidence>
<dbReference type="PROSITE" id="PS50943">
    <property type="entry name" value="HTH_CROC1"/>
    <property type="match status" value="1"/>
</dbReference>
<dbReference type="CDD" id="cd00093">
    <property type="entry name" value="HTH_XRE"/>
    <property type="match status" value="1"/>
</dbReference>
<dbReference type="Gene3D" id="1.10.260.40">
    <property type="entry name" value="lambda repressor-like DNA-binding domains"/>
    <property type="match status" value="1"/>
</dbReference>
<protein>
    <submittedName>
        <fullName evidence="3">Helix-turn-helix protein</fullName>
    </submittedName>
</protein>
<dbReference type="InterPro" id="IPR001387">
    <property type="entry name" value="Cro/C1-type_HTH"/>
</dbReference>
<dbReference type="GO" id="GO:0003677">
    <property type="term" value="F:DNA binding"/>
    <property type="evidence" value="ECO:0007669"/>
    <property type="project" value="InterPro"/>
</dbReference>
<name>A0A7M4DHF8_9MICO</name>
<gene>
    <name evidence="3" type="ORF">HALOF300_01555</name>
</gene>
<evidence type="ECO:0000313" key="4">
    <source>
        <dbReference type="Proteomes" id="UP000419743"/>
    </source>
</evidence>
<dbReference type="Pfam" id="PF01381">
    <property type="entry name" value="HTH_3"/>
    <property type="match status" value="1"/>
</dbReference>